<evidence type="ECO:0000313" key="1">
    <source>
        <dbReference type="EMBL" id="MFC7598644.1"/>
    </source>
</evidence>
<evidence type="ECO:0000313" key="2">
    <source>
        <dbReference type="Proteomes" id="UP001596514"/>
    </source>
</evidence>
<name>A0ABW2SSP0_9ACTN</name>
<gene>
    <name evidence="1" type="ORF">ACFQVD_00840</name>
</gene>
<dbReference type="RefSeq" id="WP_343969373.1">
    <property type="nucleotide sequence ID" value="NZ_BAAAGK010000078.1"/>
</dbReference>
<accession>A0ABW2SSP0</accession>
<dbReference type="Proteomes" id="UP001596514">
    <property type="component" value="Unassembled WGS sequence"/>
</dbReference>
<reference evidence="2" key="1">
    <citation type="journal article" date="2019" name="Int. J. Syst. Evol. Microbiol.">
        <title>The Global Catalogue of Microorganisms (GCM) 10K type strain sequencing project: providing services to taxonomists for standard genome sequencing and annotation.</title>
        <authorList>
            <consortium name="The Broad Institute Genomics Platform"/>
            <consortium name="The Broad Institute Genome Sequencing Center for Infectious Disease"/>
            <person name="Wu L."/>
            <person name="Ma J."/>
        </authorList>
    </citation>
    <scope>NUCLEOTIDE SEQUENCE [LARGE SCALE GENOMIC DNA]</scope>
    <source>
        <strain evidence="2">JCM 10083</strain>
    </source>
</reference>
<organism evidence="1 2">
    <name type="scientific">Streptosporangium amethystogenes subsp. fukuiense</name>
    <dbReference type="NCBI Taxonomy" id="698418"/>
    <lineage>
        <taxon>Bacteria</taxon>
        <taxon>Bacillati</taxon>
        <taxon>Actinomycetota</taxon>
        <taxon>Actinomycetes</taxon>
        <taxon>Streptosporangiales</taxon>
        <taxon>Streptosporangiaceae</taxon>
        <taxon>Streptosporangium</taxon>
    </lineage>
</organism>
<comment type="caution">
    <text evidence="1">The sequence shown here is derived from an EMBL/GenBank/DDBJ whole genome shotgun (WGS) entry which is preliminary data.</text>
</comment>
<sequence>MIKDSMGPSNPFSILNTEVTELDGDIRRAEITYPDGVEIALRFPVPALMDPLRMVGITPAYTPLIHMATDEEEDGQTYGYVSYWVPEATV</sequence>
<keyword evidence="2" id="KW-1185">Reference proteome</keyword>
<protein>
    <submittedName>
        <fullName evidence="1">Uncharacterized protein</fullName>
    </submittedName>
</protein>
<dbReference type="EMBL" id="JBHTEE010000001">
    <property type="protein sequence ID" value="MFC7598644.1"/>
    <property type="molecule type" value="Genomic_DNA"/>
</dbReference>
<proteinExistence type="predicted"/>